<evidence type="ECO:0008006" key="6">
    <source>
        <dbReference type="Google" id="ProtNLM"/>
    </source>
</evidence>
<feature type="repeat" description="ANK" evidence="3">
    <location>
        <begin position="697"/>
        <end position="721"/>
    </location>
</feature>
<evidence type="ECO:0000256" key="2">
    <source>
        <dbReference type="ARBA" id="ARBA00023043"/>
    </source>
</evidence>
<reference evidence="4 5" key="1">
    <citation type="submission" date="2024-04" db="EMBL/GenBank/DDBJ databases">
        <title>Tritrichomonas musculus Genome.</title>
        <authorList>
            <person name="Alves-Ferreira E."/>
            <person name="Grigg M."/>
            <person name="Lorenzi H."/>
            <person name="Galac M."/>
        </authorList>
    </citation>
    <scope>NUCLEOTIDE SEQUENCE [LARGE SCALE GENOMIC DNA]</scope>
    <source>
        <strain evidence="4 5">EAF2021</strain>
    </source>
</reference>
<dbReference type="SMART" id="SM00248">
    <property type="entry name" value="ANK"/>
    <property type="match status" value="9"/>
</dbReference>
<dbReference type="EMBL" id="JAPFFF010000065">
    <property type="protein sequence ID" value="KAK8836528.1"/>
    <property type="molecule type" value="Genomic_DNA"/>
</dbReference>
<dbReference type="PANTHER" id="PTHR24123">
    <property type="entry name" value="ANKYRIN REPEAT-CONTAINING"/>
    <property type="match status" value="1"/>
</dbReference>
<evidence type="ECO:0000256" key="1">
    <source>
        <dbReference type="ARBA" id="ARBA00022737"/>
    </source>
</evidence>
<dbReference type="PROSITE" id="PS50297">
    <property type="entry name" value="ANK_REP_REGION"/>
    <property type="match status" value="2"/>
</dbReference>
<dbReference type="PROSITE" id="PS50088">
    <property type="entry name" value="ANK_REPEAT"/>
    <property type="match status" value="4"/>
</dbReference>
<dbReference type="Pfam" id="PF13637">
    <property type="entry name" value="Ank_4"/>
    <property type="match status" value="1"/>
</dbReference>
<dbReference type="Pfam" id="PF12796">
    <property type="entry name" value="Ank_2"/>
    <property type="match status" value="2"/>
</dbReference>
<proteinExistence type="predicted"/>
<feature type="repeat" description="ANK" evidence="3">
    <location>
        <begin position="365"/>
        <end position="397"/>
    </location>
</feature>
<feature type="repeat" description="ANK" evidence="3">
    <location>
        <begin position="459"/>
        <end position="491"/>
    </location>
</feature>
<keyword evidence="2 3" id="KW-0040">ANK repeat</keyword>
<organism evidence="4 5">
    <name type="scientific">Tritrichomonas musculus</name>
    <dbReference type="NCBI Taxonomy" id="1915356"/>
    <lineage>
        <taxon>Eukaryota</taxon>
        <taxon>Metamonada</taxon>
        <taxon>Parabasalia</taxon>
        <taxon>Tritrichomonadida</taxon>
        <taxon>Tritrichomonadidae</taxon>
        <taxon>Tritrichomonas</taxon>
    </lineage>
</organism>
<dbReference type="SUPFAM" id="SSF48403">
    <property type="entry name" value="Ankyrin repeat"/>
    <property type="match status" value="1"/>
</dbReference>
<dbReference type="PANTHER" id="PTHR24123:SF33">
    <property type="entry name" value="PROTEIN HOS4"/>
    <property type="match status" value="1"/>
</dbReference>
<keyword evidence="1" id="KW-0677">Repeat</keyword>
<sequence>MALENSNIDWMCDTLIRSEFFKDPELIIRLVDNIFVCCKYREFYVEQYAFLLYSLYRIIRKAKEIRELVNSGSETKESIDPIIFTYRNLSRRDRTYQILVKRQLNSHKSQNAKVTSRRKSLILSEKQILNGNKGELNDDENQIVSVIKIKNIEDENSMKNDQNDTFFEDFVMKSDSIISVFLDRVFTLNQSTAKQPWKLFCIYKCMEIFNEEEYFNYIEKYFLNLPTWEVEEMYVFAYFAPMIKAHFPNLFNDLHNEMKKKYKYSRLPFSFNEFYQKFELTDESNWNEHSTIMENCGFTKGTPMFAIRNDDVNFFITRKDKLMTSREKFGKLKELNEKGEVEEDLIDLNMRVRENIYIRYPQLKNRCTLLQLAAYYGSEKCFRFLLENGADPNLEDYIGLKVMHFAVLGGSHMIIQTLQKLGYSFDIGSISLVVECYRFPLFQWLNSVISINYEESFLQTGTIIHRAASGNNILILLFLISKGFNVNVFDNLNLTPLFYAATNRSIDAINLLLSHKDIIWDLADKFKDTPLHGAAKSNDCDSFNALMKHKDANINVKDFHNKSPIKYCIGDGKYDVSKMIFSKYKDEYDFDEVDHLGENLSFTASFSGFLNTFTLVCENERVNLNVPRFDGFYSIHLIVASNKTDFVRVYLDQERADPNLITEGTAPLHIAAKKNFHEIVQLFVNNKKTNVNLKDDSGMTPIHIAIQHNNFEAVKILMESNRVDPNVTFIFNNFFYS</sequence>
<evidence type="ECO:0000313" key="5">
    <source>
        <dbReference type="Proteomes" id="UP001470230"/>
    </source>
</evidence>
<evidence type="ECO:0000313" key="4">
    <source>
        <dbReference type="EMBL" id="KAK8836528.1"/>
    </source>
</evidence>
<keyword evidence="5" id="KW-1185">Reference proteome</keyword>
<dbReference type="Proteomes" id="UP001470230">
    <property type="component" value="Unassembled WGS sequence"/>
</dbReference>
<gene>
    <name evidence="4" type="ORF">M9Y10_037788</name>
</gene>
<name>A0ABR2GRI1_9EUKA</name>
<comment type="caution">
    <text evidence="4">The sequence shown here is derived from an EMBL/GenBank/DDBJ whole genome shotgun (WGS) entry which is preliminary data.</text>
</comment>
<dbReference type="Pfam" id="PF00023">
    <property type="entry name" value="Ank"/>
    <property type="match status" value="1"/>
</dbReference>
<dbReference type="Gene3D" id="1.25.40.20">
    <property type="entry name" value="Ankyrin repeat-containing domain"/>
    <property type="match status" value="3"/>
</dbReference>
<feature type="repeat" description="ANK" evidence="3">
    <location>
        <begin position="663"/>
        <end position="696"/>
    </location>
</feature>
<dbReference type="InterPro" id="IPR036770">
    <property type="entry name" value="Ankyrin_rpt-contain_sf"/>
</dbReference>
<evidence type="ECO:0000256" key="3">
    <source>
        <dbReference type="PROSITE-ProRule" id="PRU00023"/>
    </source>
</evidence>
<dbReference type="InterPro" id="IPR002110">
    <property type="entry name" value="Ankyrin_rpt"/>
</dbReference>
<dbReference type="InterPro" id="IPR051165">
    <property type="entry name" value="Multifunctional_ANK_Repeat"/>
</dbReference>
<protein>
    <recommendedName>
        <fullName evidence="6">DUF3447 domain-containing protein</fullName>
    </recommendedName>
</protein>
<accession>A0ABR2GRI1</accession>